<reference evidence="3" key="2">
    <citation type="submission" date="2010-01" db="EMBL/GenBank/DDBJ databases">
        <title>The complete genome of Conexibacter woesei DSM 14684.</title>
        <authorList>
            <consortium name="US DOE Joint Genome Institute (JGI-PGF)"/>
            <person name="Lucas S."/>
            <person name="Copeland A."/>
            <person name="Lapidus A."/>
            <person name="Glavina del Rio T."/>
            <person name="Dalin E."/>
            <person name="Tice H."/>
            <person name="Bruce D."/>
            <person name="Goodwin L."/>
            <person name="Pitluck S."/>
            <person name="Kyrpides N."/>
            <person name="Mavromatis K."/>
            <person name="Ivanova N."/>
            <person name="Mikhailova N."/>
            <person name="Chertkov O."/>
            <person name="Brettin T."/>
            <person name="Detter J.C."/>
            <person name="Han C."/>
            <person name="Larimer F."/>
            <person name="Land M."/>
            <person name="Hauser L."/>
            <person name="Markowitz V."/>
            <person name="Cheng J.-F."/>
            <person name="Hugenholtz P."/>
            <person name="Woyke T."/>
            <person name="Wu D."/>
            <person name="Pukall R."/>
            <person name="Steenblock K."/>
            <person name="Schneider S."/>
            <person name="Klenk H.-P."/>
            <person name="Eisen J.A."/>
        </authorList>
    </citation>
    <scope>NUCLEOTIDE SEQUENCE [LARGE SCALE GENOMIC DNA]</scope>
    <source>
        <strain evidence="3">DSM 14684 / CIP 108061 / JCM 11494 / NBRC 100937 / ID131577</strain>
    </source>
</reference>
<dbReference type="STRING" id="469383.Cwoe_5648"/>
<dbReference type="GO" id="GO:0030246">
    <property type="term" value="F:carbohydrate binding"/>
    <property type="evidence" value="ECO:0007669"/>
    <property type="project" value="InterPro"/>
</dbReference>
<protein>
    <submittedName>
        <fullName evidence="2">Aldose 1-epimerase</fullName>
    </submittedName>
</protein>
<feature type="region of interest" description="Disordered" evidence="1">
    <location>
        <begin position="116"/>
        <end position="141"/>
    </location>
</feature>
<organism evidence="2 3">
    <name type="scientific">Conexibacter woesei (strain DSM 14684 / CCUG 47730 / CIP 108061 / JCM 11494 / NBRC 100937 / ID131577)</name>
    <dbReference type="NCBI Taxonomy" id="469383"/>
    <lineage>
        <taxon>Bacteria</taxon>
        <taxon>Bacillati</taxon>
        <taxon>Actinomycetota</taxon>
        <taxon>Thermoleophilia</taxon>
        <taxon>Solirubrobacterales</taxon>
        <taxon>Conexibacteraceae</taxon>
        <taxon>Conexibacter</taxon>
    </lineage>
</organism>
<dbReference type="KEGG" id="cwo:Cwoe_5648"/>
<dbReference type="CDD" id="cd01081">
    <property type="entry name" value="Aldose_epim"/>
    <property type="match status" value="1"/>
</dbReference>
<dbReference type="Gene3D" id="2.70.98.10">
    <property type="match status" value="1"/>
</dbReference>
<dbReference type="eggNOG" id="COG2017">
    <property type="taxonomic scope" value="Bacteria"/>
</dbReference>
<evidence type="ECO:0000313" key="2">
    <source>
        <dbReference type="EMBL" id="ADB54052.1"/>
    </source>
</evidence>
<dbReference type="InterPro" id="IPR008183">
    <property type="entry name" value="Aldose_1/G6P_1-epimerase"/>
</dbReference>
<evidence type="ECO:0000256" key="1">
    <source>
        <dbReference type="SAM" id="MobiDB-lite"/>
    </source>
</evidence>
<dbReference type="AlphaFoldDB" id="D3F1M1"/>
<gene>
    <name evidence="2" type="ordered locus">Cwoe_5648</name>
</gene>
<proteinExistence type="predicted"/>
<dbReference type="RefSeq" id="WP_012937103.1">
    <property type="nucleotide sequence ID" value="NC_013739.1"/>
</dbReference>
<sequence>MIETTEFEGFAAVTLRSPDGLAATFAPAAGMVCVSLRDGEEELLGQRKGLAAYAHDGKTMGVPLLHPWANRLAGDGYAVDGVRVELAPGQPGLRRDPNGLPIHGLLAGSPHWRTLPASAAAPGDAPTAPGASGDAPTDTLSAELDFGAHPELLAGFPFPHTIRLDVTLRGRTLTIATTVAATGERPVPLSYGFHPYLRLPGVPRAQWRVELPALRHLRLDARSIPTGAGEPVAATAYALAERALDDGFTGVEPGALFAVSGGGRRVEVRFERGYPAAQVFAPLAEDVVCFEPMTAPTNALVSHDGLRSVAPGARDTAVFSIGVTEER</sequence>
<name>D3F1M1_CONWI</name>
<dbReference type="Pfam" id="PF01263">
    <property type="entry name" value="Aldose_epim"/>
    <property type="match status" value="1"/>
</dbReference>
<evidence type="ECO:0000313" key="3">
    <source>
        <dbReference type="Proteomes" id="UP000008229"/>
    </source>
</evidence>
<feature type="compositionally biased region" description="Low complexity" evidence="1">
    <location>
        <begin position="116"/>
        <end position="137"/>
    </location>
</feature>
<dbReference type="InterPro" id="IPR014718">
    <property type="entry name" value="GH-type_carb-bd"/>
</dbReference>
<keyword evidence="3" id="KW-1185">Reference proteome</keyword>
<dbReference type="SUPFAM" id="SSF74650">
    <property type="entry name" value="Galactose mutarotase-like"/>
    <property type="match status" value="1"/>
</dbReference>
<reference evidence="2 3" key="1">
    <citation type="journal article" date="2010" name="Stand. Genomic Sci.">
        <title>Complete genome sequence of Conexibacter woesei type strain (ID131577).</title>
        <authorList>
            <person name="Pukall R."/>
            <person name="Lapidus A."/>
            <person name="Glavina Del Rio T."/>
            <person name="Copeland A."/>
            <person name="Tice H."/>
            <person name="Cheng J.-F."/>
            <person name="Lucas S."/>
            <person name="Chen F."/>
            <person name="Nolan M."/>
            <person name="Bruce D."/>
            <person name="Goodwin L."/>
            <person name="Pitluck S."/>
            <person name="Mavromatis K."/>
            <person name="Ivanova N."/>
            <person name="Ovchinnikova G."/>
            <person name="Pati A."/>
            <person name="Chen A."/>
            <person name="Palaniappan K."/>
            <person name="Land M."/>
            <person name="Hauser L."/>
            <person name="Chang Y.-J."/>
            <person name="Jeffries C.D."/>
            <person name="Chain P."/>
            <person name="Meincke L."/>
            <person name="Sims D."/>
            <person name="Brettin T."/>
            <person name="Detter J.C."/>
            <person name="Rohde M."/>
            <person name="Goeker M."/>
            <person name="Bristow J."/>
            <person name="Eisen J.A."/>
            <person name="Markowitz V."/>
            <person name="Kyrpides N.C."/>
            <person name="Klenk H.-P."/>
            <person name="Hugenholtz P."/>
        </authorList>
    </citation>
    <scope>NUCLEOTIDE SEQUENCE [LARGE SCALE GENOMIC DNA]</scope>
    <source>
        <strain evidence="3">DSM 14684 / CIP 108061 / JCM 11494 / NBRC 100937 / ID131577</strain>
    </source>
</reference>
<dbReference type="InterPro" id="IPR011013">
    <property type="entry name" value="Gal_mutarotase_sf_dom"/>
</dbReference>
<dbReference type="GO" id="GO:0016853">
    <property type="term" value="F:isomerase activity"/>
    <property type="evidence" value="ECO:0007669"/>
    <property type="project" value="InterPro"/>
</dbReference>
<dbReference type="GO" id="GO:0005975">
    <property type="term" value="P:carbohydrate metabolic process"/>
    <property type="evidence" value="ECO:0007669"/>
    <property type="project" value="InterPro"/>
</dbReference>
<dbReference type="Proteomes" id="UP000008229">
    <property type="component" value="Chromosome"/>
</dbReference>
<dbReference type="HOGENOM" id="CLU_887699_0_0_11"/>
<accession>D3F1M1</accession>
<dbReference type="EMBL" id="CP001854">
    <property type="protein sequence ID" value="ADB54052.1"/>
    <property type="molecule type" value="Genomic_DNA"/>
</dbReference>